<proteinExistence type="predicted"/>
<keyword evidence="1" id="KW-1133">Transmembrane helix</keyword>
<feature type="transmembrane region" description="Helical" evidence="1">
    <location>
        <begin position="25"/>
        <end position="51"/>
    </location>
</feature>
<comment type="caution">
    <text evidence="2">The sequence shown here is derived from an EMBL/GenBank/DDBJ whole genome shotgun (WGS) entry which is preliminary data.</text>
</comment>
<protein>
    <submittedName>
        <fullName evidence="2">ABC-type Na+ efflux pump permease subunit</fullName>
    </submittedName>
</protein>
<dbReference type="RefSeq" id="WP_183196611.1">
    <property type="nucleotide sequence ID" value="NZ_JACIEK010000001.1"/>
</dbReference>
<dbReference type="AlphaFoldDB" id="A0A7W6E7I8"/>
<evidence type="ECO:0000313" key="3">
    <source>
        <dbReference type="Proteomes" id="UP000542776"/>
    </source>
</evidence>
<keyword evidence="1" id="KW-0812">Transmembrane</keyword>
<feature type="transmembrane region" description="Helical" evidence="1">
    <location>
        <begin position="122"/>
        <end position="139"/>
    </location>
</feature>
<organism evidence="2 3">
    <name type="scientific">Aureimonas pseudogalii</name>
    <dbReference type="NCBI Taxonomy" id="1744844"/>
    <lineage>
        <taxon>Bacteria</taxon>
        <taxon>Pseudomonadati</taxon>
        <taxon>Pseudomonadota</taxon>
        <taxon>Alphaproteobacteria</taxon>
        <taxon>Hyphomicrobiales</taxon>
        <taxon>Aurantimonadaceae</taxon>
        <taxon>Aureimonas</taxon>
    </lineage>
</organism>
<name>A0A7W6E7I8_9HYPH</name>
<accession>A0A7W6E7I8</accession>
<evidence type="ECO:0000256" key="1">
    <source>
        <dbReference type="SAM" id="Phobius"/>
    </source>
</evidence>
<keyword evidence="3" id="KW-1185">Reference proteome</keyword>
<dbReference type="Proteomes" id="UP000542776">
    <property type="component" value="Unassembled WGS sequence"/>
</dbReference>
<dbReference type="EMBL" id="JACIEK010000001">
    <property type="protein sequence ID" value="MBB3996187.1"/>
    <property type="molecule type" value="Genomic_DNA"/>
</dbReference>
<evidence type="ECO:0000313" key="2">
    <source>
        <dbReference type="EMBL" id="MBB3996187.1"/>
    </source>
</evidence>
<sequence>MIGQLITKLFTGEASIYIARLRTAAAIYAAMALLALGMIGFLLGALFVWLAHRFGTVQTSIGFAIVCLVGILGLYVLLTIARRPPRQRAADRVQRDVASIASIAALSNMPLIFSTLRRRKSLVLLPVVGVAAWGLIRSLRGFRDRGL</sequence>
<feature type="transmembrane region" description="Helical" evidence="1">
    <location>
        <begin position="57"/>
        <end position="77"/>
    </location>
</feature>
<gene>
    <name evidence="2" type="ORF">GGR04_000008</name>
</gene>
<reference evidence="2 3" key="1">
    <citation type="submission" date="2020-08" db="EMBL/GenBank/DDBJ databases">
        <title>Genomic Encyclopedia of Type Strains, Phase IV (KMG-IV): sequencing the most valuable type-strain genomes for metagenomic binning, comparative biology and taxonomic classification.</title>
        <authorList>
            <person name="Goeker M."/>
        </authorList>
    </citation>
    <scope>NUCLEOTIDE SEQUENCE [LARGE SCALE GENOMIC DNA]</scope>
    <source>
        <strain evidence="2 3">DSM 102238</strain>
    </source>
</reference>
<keyword evidence="1" id="KW-0472">Membrane</keyword>